<proteinExistence type="predicted"/>
<evidence type="ECO:0000256" key="1">
    <source>
        <dbReference type="SAM" id="Phobius"/>
    </source>
</evidence>
<keyword evidence="1" id="KW-0812">Transmembrane</keyword>
<keyword evidence="3" id="KW-1185">Reference proteome</keyword>
<sequence length="309" mass="35173">MLVFLLKRGTKLLSAIVNIAVVLAIISLFFWILAEIQYPFNSQIFINWGGKHYVPGFWGLHFLAQEPASFFGLQLVRNTGLYAEAPMFSFVLSVAFIFNLFYLKHSPTYYFRGIVLFATIITTVSTTGLLICFLALVGNLVMKHWDLYTRLPRRKKYYIWIGLGGLLLVGLSLIWINKVNTFQGSVSIRSDDIKAGWNSFLQSPIFGNGLGNLRAIKRLMASYRLMKGGNHGFSLGILQILSYGGVIFLAFYLIPLIMAFMRKHYVDAFVLLLVMVLLTLTIVNETPLLIFILIFMVCKELPNWRNEND</sequence>
<organism evidence="2 3">
    <name type="scientific">Fructilactobacillus hinvesii</name>
    <dbReference type="NCBI Taxonomy" id="2940300"/>
    <lineage>
        <taxon>Bacteria</taxon>
        <taxon>Bacillati</taxon>
        <taxon>Bacillota</taxon>
        <taxon>Bacilli</taxon>
        <taxon>Lactobacillales</taxon>
        <taxon>Lactobacillaceae</taxon>
        <taxon>Fructilactobacillus</taxon>
    </lineage>
</organism>
<dbReference type="EMBL" id="CP097118">
    <property type="protein sequence ID" value="USS88036.1"/>
    <property type="molecule type" value="Genomic_DNA"/>
</dbReference>
<evidence type="ECO:0000313" key="3">
    <source>
        <dbReference type="Proteomes" id="UP001057025"/>
    </source>
</evidence>
<keyword evidence="1" id="KW-1133">Transmembrane helix</keyword>
<feature type="transmembrane region" description="Helical" evidence="1">
    <location>
        <begin position="85"/>
        <end position="103"/>
    </location>
</feature>
<feature type="transmembrane region" description="Helical" evidence="1">
    <location>
        <begin position="157"/>
        <end position="176"/>
    </location>
</feature>
<evidence type="ECO:0000313" key="2">
    <source>
        <dbReference type="EMBL" id="USS88036.1"/>
    </source>
</evidence>
<protein>
    <submittedName>
        <fullName evidence="2">Uncharacterized protein</fullName>
    </submittedName>
</protein>
<reference evidence="2" key="1">
    <citation type="submission" date="2022-05" db="EMBL/GenBank/DDBJ databases">
        <authorList>
            <person name="Oliphant S.A."/>
            <person name="Watson-Haigh N.S."/>
            <person name="Sumby K.M."/>
            <person name="Gardner J.M."/>
            <person name="Jiranek V."/>
        </authorList>
    </citation>
    <scope>NUCLEOTIDE SEQUENCE</scope>
    <source>
        <strain evidence="2">KI11_C11</strain>
    </source>
</reference>
<feature type="transmembrane region" description="Helical" evidence="1">
    <location>
        <begin position="109"/>
        <end position="136"/>
    </location>
</feature>
<keyword evidence="1" id="KW-0472">Membrane</keyword>
<dbReference type="Proteomes" id="UP001057025">
    <property type="component" value="Chromosome"/>
</dbReference>
<feature type="transmembrane region" description="Helical" evidence="1">
    <location>
        <begin position="269"/>
        <end position="297"/>
    </location>
</feature>
<feature type="transmembrane region" description="Helical" evidence="1">
    <location>
        <begin position="233"/>
        <end position="257"/>
    </location>
</feature>
<accession>A0ABY5BUU1</accession>
<feature type="transmembrane region" description="Helical" evidence="1">
    <location>
        <begin position="12"/>
        <end position="33"/>
    </location>
</feature>
<name>A0ABY5BUU1_9LACO</name>
<gene>
    <name evidence="2" type="ORF">M3M39_00680</name>
</gene>
<dbReference type="RefSeq" id="WP_252797325.1">
    <property type="nucleotide sequence ID" value="NZ_CP097118.1"/>
</dbReference>